<protein>
    <recommendedName>
        <fullName evidence="3">Fibronectin type-III domain-containing protein</fullName>
    </recommendedName>
</protein>
<gene>
    <name evidence="4" type="ORF">DW888_10080</name>
</gene>
<dbReference type="PANTHER" id="PTHR13817:SF73">
    <property type="entry name" value="FIBRONECTIN TYPE-III DOMAIN-CONTAINING PROTEIN"/>
    <property type="match status" value="1"/>
</dbReference>
<dbReference type="Gene3D" id="2.60.40.10">
    <property type="entry name" value="Immunoglobulins"/>
    <property type="match status" value="3"/>
</dbReference>
<evidence type="ECO:0000313" key="5">
    <source>
        <dbReference type="Proteomes" id="UP000284379"/>
    </source>
</evidence>
<feature type="region of interest" description="Disordered" evidence="2">
    <location>
        <begin position="849"/>
        <end position="882"/>
    </location>
</feature>
<dbReference type="Proteomes" id="UP000284379">
    <property type="component" value="Unassembled WGS sequence"/>
</dbReference>
<evidence type="ECO:0000313" key="4">
    <source>
        <dbReference type="EMBL" id="RHB35457.1"/>
    </source>
</evidence>
<dbReference type="InterPro" id="IPR036116">
    <property type="entry name" value="FN3_sf"/>
</dbReference>
<dbReference type="PANTHER" id="PTHR13817">
    <property type="entry name" value="TITIN"/>
    <property type="match status" value="1"/>
</dbReference>
<dbReference type="SUPFAM" id="SSF49265">
    <property type="entry name" value="Fibronectin type III"/>
    <property type="match status" value="3"/>
</dbReference>
<proteinExistence type="predicted"/>
<feature type="compositionally biased region" description="Low complexity" evidence="2">
    <location>
        <begin position="864"/>
        <end position="875"/>
    </location>
</feature>
<sequence>MCGVLLLSGCEEDNEPLAYPPTLVTGAASEMTRFEAVLSGTAVKNPASIIDCEIGFMVSESRSMSEAFFFAATTEKNGNGQYAGKAKNCEPGKEYYFCIYAKSGNSVIKGDIQTFKTVVSIPPVLGEPTITSFDEKKAALSSEIGDEGGYPITDKGFVYKIYLEGESDPTLDDDQVVKASMFTEEQEKIEAEILDMLPSTTYVIRAYATNKTGTGYSEPISLTTDKLKIPLLTVSEAGKLTAYTATLSGTITDEQGYPVTEQGFCWSAESRQPTINGKHISATATDKKFTATVGEEDPLLPNTRYYLRAYATNEKGTGYSTAIEFTTRELQMASLTKLSISDVTINSVGITAQIVYNEDATINESGFSWSGTEHSPTVENGTKIEVTPKDNKLTSNITGLEEGKTYYATAYARTRDGYFYSEPIEFSTEKTAKPAISTPLATDVEETTAIINATITNTGGSNITAKGICWSKTNKEPSISDEANSQFLPANNEGYGITLKLGEKTATKLQKGTKYFVRAYATNKNGINYSATAEFNTAETYQPTLSNFAISETTETSGRITAKVTDGGAPLEASGVCYSLSNTTPAINDASGTVVLPMPTPATSIDLLLKSLEKGKVYNVRAYATNRNGTGYSVVGELRTMQNVAPVLTSITVMNINDDNALAKAFVSSTGGKDMTITAKGFVWTIGQGGEPTLENCGPNKIISQSATNNFEATLTGLLYPYRDYTVRAYATNTEGLTGYSEPISFRTGTSEKASISNNSEQTYISNITSKSARVRAVVESDGGAPITETGVCWSSTTPPSAEGPNHIKATLASDNSFTVTITGLTHETYYNVRAYAINKNGTAYSDNLSLTTEKLPPSDDDNPTPGTTTGKKPSVYSPSSSGTFKNRLEIYATIHDDGGLPITAKGFVWSETNSNPSVGGEACTHIPITTEGMEMNTVLRNLKPGTTYYVSAYATNEKGTTYASSSFSTEAEKEEPNEGDNPTPGTSDKKTN</sequence>
<organism evidence="4 5">
    <name type="scientific">Bacteroides nordii</name>
    <dbReference type="NCBI Taxonomy" id="291645"/>
    <lineage>
        <taxon>Bacteria</taxon>
        <taxon>Pseudomonadati</taxon>
        <taxon>Bacteroidota</taxon>
        <taxon>Bacteroidia</taxon>
        <taxon>Bacteroidales</taxon>
        <taxon>Bacteroidaceae</taxon>
        <taxon>Bacteroides</taxon>
    </lineage>
</organism>
<evidence type="ECO:0000256" key="1">
    <source>
        <dbReference type="ARBA" id="ARBA00022737"/>
    </source>
</evidence>
<feature type="region of interest" description="Disordered" evidence="2">
    <location>
        <begin position="960"/>
        <end position="993"/>
    </location>
</feature>
<feature type="domain" description="Fibronectin type-III" evidence="3">
    <location>
        <begin position="334"/>
        <end position="434"/>
    </location>
</feature>
<dbReference type="AlphaFoldDB" id="A0A413VP97"/>
<reference evidence="4 5" key="1">
    <citation type="submission" date="2018-08" db="EMBL/GenBank/DDBJ databases">
        <title>A genome reference for cultivated species of the human gut microbiota.</title>
        <authorList>
            <person name="Zou Y."/>
            <person name="Xue W."/>
            <person name="Luo G."/>
        </authorList>
    </citation>
    <scope>NUCLEOTIDE SEQUENCE [LARGE SCALE GENOMIC DNA]</scope>
    <source>
        <strain evidence="4 5">AM40-30BH</strain>
    </source>
</reference>
<accession>A0A413VP97</accession>
<keyword evidence="1" id="KW-0677">Repeat</keyword>
<dbReference type="EMBL" id="QSGO01000006">
    <property type="protein sequence ID" value="RHB35457.1"/>
    <property type="molecule type" value="Genomic_DNA"/>
</dbReference>
<dbReference type="InterPro" id="IPR013783">
    <property type="entry name" value="Ig-like_fold"/>
</dbReference>
<name>A0A413VP97_9BACE</name>
<evidence type="ECO:0000259" key="3">
    <source>
        <dbReference type="PROSITE" id="PS50853"/>
    </source>
</evidence>
<feature type="compositionally biased region" description="Polar residues" evidence="2">
    <location>
        <begin position="960"/>
        <end position="970"/>
    </location>
</feature>
<dbReference type="InterPro" id="IPR050964">
    <property type="entry name" value="Striated_Muscle_Regulatory"/>
</dbReference>
<dbReference type="InterPro" id="IPR003961">
    <property type="entry name" value="FN3_dom"/>
</dbReference>
<comment type="caution">
    <text evidence="4">The sequence shown here is derived from an EMBL/GenBank/DDBJ whole genome shotgun (WGS) entry which is preliminary data.</text>
</comment>
<evidence type="ECO:0000256" key="2">
    <source>
        <dbReference type="SAM" id="MobiDB-lite"/>
    </source>
</evidence>
<dbReference type="PROSITE" id="PS50853">
    <property type="entry name" value="FN3"/>
    <property type="match status" value="2"/>
</dbReference>
<dbReference type="SMART" id="SM00060">
    <property type="entry name" value="FN3"/>
    <property type="match status" value="5"/>
</dbReference>
<feature type="domain" description="Fibronectin type-III" evidence="3">
    <location>
        <begin position="758"/>
        <end position="859"/>
    </location>
</feature>